<feature type="transmembrane region" description="Helical" evidence="12">
    <location>
        <begin position="1931"/>
        <end position="1952"/>
    </location>
</feature>
<dbReference type="Pfam" id="PF08016">
    <property type="entry name" value="PKD_channel"/>
    <property type="match status" value="3"/>
</dbReference>
<feature type="region of interest" description="Disordered" evidence="11">
    <location>
        <begin position="3588"/>
        <end position="3657"/>
    </location>
</feature>
<dbReference type="InterPro" id="IPR001024">
    <property type="entry name" value="PLAT/LH2_dom"/>
</dbReference>
<evidence type="ECO:0000256" key="1">
    <source>
        <dbReference type="ARBA" id="ARBA00004141"/>
    </source>
</evidence>
<dbReference type="GO" id="GO:0050982">
    <property type="term" value="P:detection of mechanical stimulus"/>
    <property type="evidence" value="ECO:0007669"/>
    <property type="project" value="TreeGrafter"/>
</dbReference>
<dbReference type="InterPro" id="IPR036392">
    <property type="entry name" value="PLAT/LH2_dom_sf"/>
</dbReference>
<dbReference type="InterPro" id="IPR046338">
    <property type="entry name" value="GAIN_dom_sf"/>
</dbReference>
<feature type="region of interest" description="Disordered" evidence="11">
    <location>
        <begin position="1526"/>
        <end position="1563"/>
    </location>
</feature>
<keyword evidence="5 12" id="KW-1133">Transmembrane helix</keyword>
<feature type="compositionally biased region" description="Low complexity" evidence="11">
    <location>
        <begin position="3616"/>
        <end position="3633"/>
    </location>
</feature>
<feature type="domain" description="PLAT" evidence="13">
    <location>
        <begin position="1208"/>
        <end position="1325"/>
    </location>
</feature>
<dbReference type="EMBL" id="OV696688">
    <property type="protein sequence ID" value="CAH1258539.1"/>
    <property type="molecule type" value="Genomic_DNA"/>
</dbReference>
<feature type="compositionally biased region" description="Polar residues" evidence="11">
    <location>
        <begin position="3697"/>
        <end position="3713"/>
    </location>
</feature>
<feature type="transmembrane region" description="Helical" evidence="12">
    <location>
        <begin position="4282"/>
        <end position="4306"/>
    </location>
</feature>
<feature type="compositionally biased region" description="Basic residues" evidence="11">
    <location>
        <begin position="1527"/>
        <end position="1542"/>
    </location>
</feature>
<evidence type="ECO:0000256" key="12">
    <source>
        <dbReference type="SAM" id="Phobius"/>
    </source>
</evidence>
<comment type="subcellular location">
    <subcellularLocation>
        <location evidence="1">Membrane</location>
        <topology evidence="1">Multi-pass membrane protein</topology>
    </subcellularLocation>
</comment>
<feature type="region of interest" description="Disordered" evidence="11">
    <location>
        <begin position="3697"/>
        <end position="3738"/>
    </location>
</feature>
<dbReference type="Gene3D" id="2.60.60.20">
    <property type="entry name" value="PLAT/LH2 domain"/>
    <property type="match status" value="2"/>
</dbReference>
<feature type="transmembrane region" description="Helical" evidence="12">
    <location>
        <begin position="1417"/>
        <end position="1438"/>
    </location>
</feature>
<evidence type="ECO:0000256" key="11">
    <source>
        <dbReference type="SAM" id="MobiDB-lite"/>
    </source>
</evidence>
<dbReference type="Pfam" id="PF02010">
    <property type="entry name" value="REJ"/>
    <property type="match status" value="1"/>
</dbReference>
<keyword evidence="6 12" id="KW-0472">Membrane</keyword>
<feature type="transmembrane region" description="Helical" evidence="12">
    <location>
        <begin position="2148"/>
        <end position="2172"/>
    </location>
</feature>
<reference evidence="14" key="1">
    <citation type="submission" date="2022-01" db="EMBL/GenBank/DDBJ databases">
        <authorList>
            <person name="Braso-Vives M."/>
        </authorList>
    </citation>
    <scope>NUCLEOTIDE SEQUENCE</scope>
</reference>
<dbReference type="Gene3D" id="2.60.220.50">
    <property type="match status" value="2"/>
</dbReference>
<name>A0A8J9ZQL7_BRALA</name>
<gene>
    <name evidence="14" type="primary">PKDREJ</name>
    <name evidence="14" type="ORF">BLAG_LOCUS16072</name>
</gene>
<dbReference type="GO" id="GO:0005509">
    <property type="term" value="F:calcium ion binding"/>
    <property type="evidence" value="ECO:0007669"/>
    <property type="project" value="InterPro"/>
</dbReference>
<dbReference type="PRINTS" id="PR01433">
    <property type="entry name" value="POLYCYSTIN2"/>
</dbReference>
<feature type="transmembrane region" description="Helical" evidence="12">
    <location>
        <begin position="4130"/>
        <end position="4148"/>
    </location>
</feature>
<feature type="domain" description="PLAT" evidence="13">
    <location>
        <begin position="3327"/>
        <end position="3444"/>
    </location>
</feature>
<evidence type="ECO:0000256" key="4">
    <source>
        <dbReference type="ARBA" id="ARBA00022729"/>
    </source>
</evidence>
<dbReference type="InterPro" id="IPR051223">
    <property type="entry name" value="Polycystin"/>
</dbReference>
<evidence type="ECO:0000256" key="10">
    <source>
        <dbReference type="PROSITE-ProRule" id="PRU00152"/>
    </source>
</evidence>
<keyword evidence="7" id="KW-1015">Disulfide bond</keyword>
<feature type="transmembrane region" description="Helical" evidence="12">
    <location>
        <begin position="2002"/>
        <end position="2019"/>
    </location>
</feature>
<dbReference type="GO" id="GO:0005262">
    <property type="term" value="F:calcium channel activity"/>
    <property type="evidence" value="ECO:0007669"/>
    <property type="project" value="TreeGrafter"/>
</dbReference>
<proteinExistence type="inferred from homology"/>
<feature type="transmembrane region" description="Helical" evidence="12">
    <location>
        <begin position="1162"/>
        <end position="1181"/>
    </location>
</feature>
<feature type="transmembrane region" description="Helical" evidence="12">
    <location>
        <begin position="3786"/>
        <end position="3815"/>
    </location>
</feature>
<feature type="transmembrane region" description="Helical" evidence="12">
    <location>
        <begin position="3872"/>
        <end position="3891"/>
    </location>
</feature>
<dbReference type="Pfam" id="PF23283">
    <property type="entry name" value="D8C_UMOD"/>
    <property type="match status" value="1"/>
</dbReference>
<keyword evidence="8" id="KW-0325">Glycoprotein</keyword>
<feature type="transmembrane region" description="Helical" evidence="12">
    <location>
        <begin position="4168"/>
        <end position="4185"/>
    </location>
</feature>
<protein>
    <submittedName>
        <fullName evidence="14">PKDREJ protein</fullName>
    </submittedName>
</protein>
<evidence type="ECO:0000313" key="14">
    <source>
        <dbReference type="EMBL" id="CAH1258539.1"/>
    </source>
</evidence>
<keyword evidence="4" id="KW-0732">Signal</keyword>
<keyword evidence="3 12" id="KW-0812">Transmembrane</keyword>
<dbReference type="InterPro" id="IPR002859">
    <property type="entry name" value="PKD/REJ-like"/>
</dbReference>
<evidence type="ECO:0000256" key="9">
    <source>
        <dbReference type="PIRSR" id="PIRSR603915-2"/>
    </source>
</evidence>
<feature type="transmembrane region" description="Helical" evidence="12">
    <location>
        <begin position="1571"/>
        <end position="1597"/>
    </location>
</feature>
<accession>A0A8J9ZQL7</accession>
<feature type="transmembrane region" description="Helical" evidence="12">
    <location>
        <begin position="1609"/>
        <end position="1638"/>
    </location>
</feature>
<feature type="transmembrane region" description="Helical" evidence="12">
    <location>
        <begin position="1694"/>
        <end position="1723"/>
    </location>
</feature>
<dbReference type="InterPro" id="IPR003915">
    <property type="entry name" value="PKD_2"/>
</dbReference>
<feature type="transmembrane region" description="Helical" evidence="12">
    <location>
        <begin position="2089"/>
        <end position="2111"/>
    </location>
</feature>
<dbReference type="PROSITE" id="PS50095">
    <property type="entry name" value="PLAT"/>
    <property type="match status" value="2"/>
</dbReference>
<evidence type="ECO:0000256" key="7">
    <source>
        <dbReference type="ARBA" id="ARBA00023157"/>
    </source>
</evidence>
<feature type="transmembrane region" description="Helical" evidence="12">
    <location>
        <begin position="1964"/>
        <end position="1982"/>
    </location>
</feature>
<feature type="transmembrane region" description="Helical" evidence="12">
    <location>
        <begin position="2118"/>
        <end position="2136"/>
    </location>
</feature>
<organism evidence="14 15">
    <name type="scientific">Branchiostoma lanceolatum</name>
    <name type="common">Common lancelet</name>
    <name type="synonym">Amphioxus lanceolatum</name>
    <dbReference type="NCBI Taxonomy" id="7740"/>
    <lineage>
        <taxon>Eukaryota</taxon>
        <taxon>Metazoa</taxon>
        <taxon>Chordata</taxon>
        <taxon>Cephalochordata</taxon>
        <taxon>Leptocardii</taxon>
        <taxon>Amphioxiformes</taxon>
        <taxon>Branchiostomatidae</taxon>
        <taxon>Branchiostoma</taxon>
    </lineage>
</organism>
<keyword evidence="15" id="KW-1185">Reference proteome</keyword>
<feature type="transmembrane region" description="Helical" evidence="12">
    <location>
        <begin position="2049"/>
        <end position="2069"/>
    </location>
</feature>
<dbReference type="Pfam" id="PF01825">
    <property type="entry name" value="GPS"/>
    <property type="match status" value="2"/>
</dbReference>
<feature type="transmembrane region" description="Helical" evidence="12">
    <location>
        <begin position="3538"/>
        <end position="3557"/>
    </location>
</feature>
<dbReference type="GO" id="GO:0016020">
    <property type="term" value="C:membrane"/>
    <property type="evidence" value="ECO:0007669"/>
    <property type="project" value="UniProtKB-SubCell"/>
</dbReference>
<evidence type="ECO:0000313" key="15">
    <source>
        <dbReference type="Proteomes" id="UP000838412"/>
    </source>
</evidence>
<feature type="transmembrane region" description="Helical" evidence="12">
    <location>
        <begin position="4215"/>
        <end position="4232"/>
    </location>
</feature>
<dbReference type="SMART" id="SM00303">
    <property type="entry name" value="GPS"/>
    <property type="match status" value="2"/>
</dbReference>
<evidence type="ECO:0000256" key="5">
    <source>
        <dbReference type="ARBA" id="ARBA00022989"/>
    </source>
</evidence>
<dbReference type="SMART" id="SM00308">
    <property type="entry name" value="LH2"/>
    <property type="match status" value="2"/>
</dbReference>
<evidence type="ECO:0000256" key="2">
    <source>
        <dbReference type="ARBA" id="ARBA00007200"/>
    </source>
</evidence>
<feature type="compositionally biased region" description="Polar residues" evidence="11">
    <location>
        <begin position="3639"/>
        <end position="3657"/>
    </location>
</feature>
<feature type="disulfide bond" evidence="9">
    <location>
        <begin position="1812"/>
        <end position="1825"/>
    </location>
</feature>
<dbReference type="InterPro" id="IPR046791">
    <property type="entry name" value="Polycystin_dom"/>
</dbReference>
<evidence type="ECO:0000256" key="6">
    <source>
        <dbReference type="ARBA" id="ARBA00023136"/>
    </source>
</evidence>
<dbReference type="InterPro" id="IPR057774">
    <property type="entry name" value="D8C_UMOD/GP2/OIT3-like"/>
</dbReference>
<feature type="compositionally biased region" description="Basic and acidic residues" evidence="11">
    <location>
        <begin position="3603"/>
        <end position="3615"/>
    </location>
</feature>
<feature type="transmembrane region" description="Helical" evidence="12">
    <location>
        <begin position="3749"/>
        <end position="3774"/>
    </location>
</feature>
<feature type="transmembrane region" description="Helical" evidence="12">
    <location>
        <begin position="1371"/>
        <end position="1390"/>
    </location>
</feature>
<comment type="similarity">
    <text evidence="2">Belongs to the polycystin family.</text>
</comment>
<dbReference type="Gene3D" id="1.10.287.70">
    <property type="match status" value="2"/>
</dbReference>
<dbReference type="PANTHER" id="PTHR10877:SF194">
    <property type="entry name" value="LOCATION OF VULVA DEFECTIVE 1"/>
    <property type="match status" value="1"/>
</dbReference>
<dbReference type="InterPro" id="IPR013122">
    <property type="entry name" value="PKD1_2_channel"/>
</dbReference>
<sequence>MPVVALLVASVQSQVPLCYDSPDKSCTCHTGTDAGVPCTTCVCEHQQLQLETFCAGFTCPASLTQPSCVDDGTAVVSACTVHAVLFEGLRPKIDRLVFQMKYGFKFTSDVAADCTNGDPTIAQQWTLYRFDETQVPAALIVEPVLVISTATEFVIPGNAVDSGEFLLELEMTITETSGVRHTYIERTWLEVGQQALVGLVRGGSRQVVSADDYTMLATDSFDPEAIVDSAAFTYTWTYEILQESTIDPCTGYLSLTDSWRDWNNGLSQECDGLTFTPGWYRVEGAAGNSLLDQDPLSGAKCSTTLGWYMVEPHPVLSQGQVCRKMCGYFTGDPCFLSIDIMAKACPGDYHVYFLPHGRFCDTAYCTMTKAVIDVSGSTAETEAPEDEICHHFESVDTSRRLFGLEGMIIQHTLQVSYPGRLPGTYTVITELGPLGSSLSIRCWSNCNPVRTLAWDWTELEAQTTMAGSIVWTLPVLPAGAPAINWATQTAAGTDSQPLVGFPPDTFVVAGDYTFRATLYVGGVATTYYAEYSCNIVIKPSDGSITCHIEPSNPIPLQPACISCSAFPYDFHPMNYEFQWWKGGRPVAAVAFPTRPVVATPAFTSPYSGLSHNSLNTLLPPGRVNFRVKITSVDGIEYCEDFRIVVNPLNSPTSVWLPPLLNGPDSVFRKKLNKGDKAGAAALAGAVAGVGPELAKTDKDAALALIATVLDRLDEIDTSNDLGAQKAVLAALSAAAGDPDLLTPAAAVTAANKTLSVLTDFKDQVAAGLTTVAEVNTGCAAAFLASGGALRATARAAAEDHSLGLVVSERLQANKDVAKSAFGTVNVMDDIYLNFMMTAPNITGPPWPPAMIAIQQLELRIQREECGDASNSAFRSGDNTPIIIGAPSVADLTDGCSGDSAVTGVSVIHAGFNPFEYSNNSELVKGEVVGLSSKIGEATNHVTGLGTPIDLIIRRRDNNTDDIMLGWNIGSAYIGNVTVVPFLVRYSGSSLHINIRHNYTDPPPVVNLFLRKDAPPTPEVYNWTVTLPTPQADLFTIPAGNDTVTASPYGWLLESPDIDITEDDVVNKTLFFLGIQFEDGEDAATHLNFSVSVMETLCVYFGDEWGNEEDHLWHDDGCRPGPLSNSTHMHCRCNHLTKFTGMVAPNPINFAEVFTKDILQNPIGLILVLVVFLLYLLGVLWARKADRRDLTKVGVAPPQGHTLNPDPWCQYVVTLYTGFNGDAGTTASVWINLFGDYGRSGPIALQDENRPLFEEGSVDSFLVSSPNIIGMIHVIHIWHDNSGYSPEWYLSQIVVQEKATDRIVYFMCNRWFAVGEDDGKIERLIPVASPEEMTEFVNLFRSKTSRDVNDSHLWFSVKGRPARSPFTRVQRLSCCLTLLYSTMVTNIMFFGQGDNFDPPEKIQIAGVEMDPPIDLPKLMISLQSAAIIMPVNILIVFFFRNSRRKPTKTKDKKVNHRAAVEEHAAMSESSESWMLASLAGPVDNKKTLDNQNMLFSSSPSVQTASQEPILKYSLGLERTFTFNSKSVLSKKRQGSPKKSKGKTSTKSSLKSIQTHKERHDTHPQEEEGGVRWWAVCIGWLLVWSASFVAAFFTVLYTLSFGRPKAEAWCIAFVTSFLSDLVVIQPVKLVIVAVVFALFIKSPVTEENPEPAPLHKNEEYLPSRKDRLPVLTMPPKKVELSEARLKKLEDKKRRSAIIEVLTCLFFFCSVWLFVIFVSVVMMISYNEKDPMAFHMNESVKNALLHETEELTFEEVADVESFWTWLQAGLIPTLYHNSWYNDMVNPARVIMGNGKSWLMGTAAIRQVRLEPGLPCDVPEQMQLYGTRCVQSFSLTDIDTANYSAGWQNSSISNNTDSEEMLKPWVYTFASLTDGFPTFGEHGSYIGGGYSTILDPSVRFSNKTQEELLQDGGWLDENTRAVMVEVLLFNPDANLFSVVTFLVEFTYYGNAFPSAVISTLRLFQTSQILLLALKGVMVLFLFIFVFREGKQLVASPVEYLQEVWNWVELFVILAGFSTLGVYFQTQSVIDQVSEPGAHTQFSVYRRAAGWAEVYTYVKAALICCVTLKLVRLLRFNKVVQVLFATISTSFKPLAGFMMVVAVIMLAYTQLGSLLFGANLKTYSSIGTSLASICLMTIGSFDTAELTEVSWIYGPIFFFLLQVTMQFFLLTMFMAILMDTYADASKNTEAQKLRMMAFLHQRVTKRKRTPQNTRKHQDGDKSGRYQVSLWGDPEICCFVHFLPPIAVLCNYLGLCKAVFLSLGIVVYAQLSPCYDGSDKVCTCHEGTDTGVPCTSCVCEHQDGDVNNLCAVVSCPASLTQPSCLNDGTTVIGACTVDAVLFEGLRPVANRLVFQVKHAVTFTSYVAADCTNGNPTITWKWTLYRLDDPDAPTQITVETIAVVTDAEDFTILADNVTSGVLLLELQVTVTETSGVLHTYVEQTWLEAVEAALIAHIAGGTRRMVNFDDYSVDAWYSWDPEANLGILNFNYDWTYEILQLPTAATTDACNSYTSLTDDWRDSANPWDQFDEHCDGNEAAYGVTFTWTAGWYRFEGAGDAAHVQECGWMAPSLRCRRVPCAGKLTRPINIQPTPALPNTVDDYVCNYNDGPAGVPHLYGAEGAIIKHTVEISYPGRLPGSLSIITELVQPGSDLFIYCRLNCDHGRVLAWYTFKLEVVTTMVGDIVWTVPVAPAGFAGVNWATDTTDGTDTGLTVEVLAFTFTETGTYTMQATLFVGGVATTTYVEYSAYVVTFVKPNDNPCRTVPALPLVLESACVYCDEFVYNYHPLTYEFLWWADGIAMAAVAFPTTPVFSTPPYVSPYTGLSRYSLASVLPSGVVNFRVRVTCVEWQQLEVDFSITIAPPTDPTDVWVPPLLDGPDSTFSKNLGKGDRVGAAALATSIAAVAVNIGKGNDGQGGGVGPRQKDKVKQLLEKVITKVDDIDTSNDFDVQLATFRALAVSTSVGDLLTPLAMNQLVATSDFRGIDVMDDIYLNFMMTAPDITGPPWPPAIVIIQCLGLRIQREQCGDTTNRAYQTGEFSPIILGVPSSADLTDPCDGSAVSGMSILHAEFNPFEYSNNSYMVRGTVVGLASKIGNATNHVTGLGPPVDVIIRRRLTKEDEMFSWDVTTAYIGNVTVVPFLVRYNGSSLHINIGHNYPDPPPVVNLFLRKDAPPTPEVYNWTVTLPTPQADLFTIPAGNDTVTASPYAWLLEPPDIDITEDDVINKAYYFLGIQFEDGEDAATHLNFSFSVMETLCVYFGDEWENEDDHLWHEQGCKPGVLSNSTHMHCRCNHLTKFTGMVAPNPINFSEVFTKDILQVGVAPPQGHTLNPDPWCQYVVTLYTGFKGGSGTTATVWINLFGDYGRTGPIALQDENRPLFEEGSVDSFLVSSPNIIGMIHVIHIWHDNSGYSPEWFLAQIVLQEKATGRAVYFLCNRWLAVGEDDGKIERLLPVSSPEELAEFGNLVKAKVERDMNDGHLWFSVKGRPARSPFTRVQRLSCCLTLLYSTMVTNIMFFGQGDNYDSPEKIKIGGTEIDVPFDLPKLMISLQSAAIIMPVNLLIVFFFKSARTRPVKEVETMQPLSAVLVQQLKPVSTEGRPWEPACTTSPSDRTVDDIDHDDSTSDVKGNPNSSSSKNKPNSSSDKDTPGSTSNCQDKSLSERLSTSYRTKDPMLTYSLGLERTNAFRPRRQGLLITAKQAVASKFSTEKNATSDSCSEQSEPGTKEIADHKEKFDHKKGNNSKEETESKEEKGFLPWWTLYIGWLLVWSASFVAAFFTVLYTLSFGRPKAEAWCIAFVTSFLSDLVVIQPVKLVVVAVVFALFIKSPVVDENPEPRPLDRDEEYLQMKRKLQQPEVTMPLNTADLAVERSRKLDDKKRRSAVLEVCSFAIFVLVVMMIVYNEIDPHAFYMNESVKNSLLHETEEMTFDEIADMESFWLWLQSGVLPTLYYNTWYNNMADQEWVIMGNKNSWLVGSATLRQARLDPGLSCQVPELMQTNTTRCTLSFSPLHMATSNHSVGWQNVSMSNDTAVQEQQKPWLYKEATDVFPTFGEHGIYISGGYSTTLDPPPLDGNQSQSQLLQGSGWLDENSRAVMVEVILYNPNANLFSVVTFLVEFTYYGNAFPSAVISTLRLFQTSQILLLALKGVMVLFLFIFVYKEGKLLMARPVEYLQEVWNWVELLVILAGFSTLGVYFQTQSVIDQVSEPGGHAQFSVYRRAAGWAEVYTYVKAALICCVTLKLVRLLRFNKLGSLLFGANLKTYSSIGSSLASICLMTIGSFDTAELTEVSWIYGPIFFFLFQVTMQFFLMTMFMAILMDTYADVNENAETQKLRMMAYMREEIITKKRKMQQTVKNKRKPPDTSRLEIRHVNLRGDLSVYRKTFDHANNTLEYGAND</sequence>
<evidence type="ECO:0000259" key="13">
    <source>
        <dbReference type="PROSITE" id="PS50095"/>
    </source>
</evidence>
<dbReference type="PANTHER" id="PTHR10877">
    <property type="entry name" value="POLYCYSTIN FAMILY MEMBER"/>
    <property type="match status" value="1"/>
</dbReference>
<feature type="transmembrane region" description="Helical" evidence="12">
    <location>
        <begin position="4252"/>
        <end position="4270"/>
    </location>
</feature>
<dbReference type="Pfam" id="PF01477">
    <property type="entry name" value="PLAT"/>
    <property type="match status" value="2"/>
</dbReference>
<dbReference type="Pfam" id="PF20519">
    <property type="entry name" value="Polycystin_dom"/>
    <property type="match status" value="2"/>
</dbReference>
<evidence type="ECO:0000256" key="3">
    <source>
        <dbReference type="ARBA" id="ARBA00022692"/>
    </source>
</evidence>
<comment type="caution">
    <text evidence="10">Lacks conserved residue(s) required for the propagation of feature annotation.</text>
</comment>
<dbReference type="Proteomes" id="UP000838412">
    <property type="component" value="Chromosome 3"/>
</dbReference>
<evidence type="ECO:0000256" key="8">
    <source>
        <dbReference type="ARBA" id="ARBA00023180"/>
    </source>
</evidence>
<dbReference type="SUPFAM" id="SSF49723">
    <property type="entry name" value="Lipase/lipooxygenase domain (PLAT/LH2 domain)"/>
    <property type="match status" value="2"/>
</dbReference>
<dbReference type="OrthoDB" id="444119at2759"/>
<feature type="compositionally biased region" description="Basic and acidic residues" evidence="11">
    <location>
        <begin position="1553"/>
        <end position="1563"/>
    </location>
</feature>
<dbReference type="InterPro" id="IPR000203">
    <property type="entry name" value="GPS"/>
</dbReference>
<feature type="compositionally biased region" description="Basic and acidic residues" evidence="11">
    <location>
        <begin position="3714"/>
        <end position="3738"/>
    </location>
</feature>